<evidence type="ECO:0000256" key="8">
    <source>
        <dbReference type="ARBA" id="ARBA00022729"/>
    </source>
</evidence>
<comment type="caution">
    <text evidence="23">Lacks conserved residue(s) required for the propagation of feature annotation.</text>
</comment>
<keyword evidence="3" id="KW-1003">Cell membrane</keyword>
<evidence type="ECO:0000256" key="22">
    <source>
        <dbReference type="ARBA" id="ARBA00045695"/>
    </source>
</evidence>
<keyword evidence="16" id="KW-0325">Glycoprotein</keyword>
<dbReference type="SMART" id="SM00179">
    <property type="entry name" value="EGF_CA"/>
    <property type="match status" value="1"/>
</dbReference>
<dbReference type="SUPFAM" id="SSF56436">
    <property type="entry name" value="C-type lectin-like"/>
    <property type="match status" value="1"/>
</dbReference>
<comment type="subunit">
    <text evidence="17">Interacts with SELPLG/PSGL1 and PODXL2 through the sialyl Lewis X epitope. SELPLG sulfation appears not to be required for this interaction.</text>
</comment>
<evidence type="ECO:0000256" key="1">
    <source>
        <dbReference type="ARBA" id="ARBA00004251"/>
    </source>
</evidence>
<keyword evidence="15 23" id="KW-1015">Disulfide bond</keyword>
<dbReference type="PROSITE" id="PS00022">
    <property type="entry name" value="EGF_1"/>
    <property type="match status" value="1"/>
</dbReference>
<reference evidence="29" key="2">
    <citation type="submission" date="2025-09" db="UniProtKB">
        <authorList>
            <consortium name="Ensembl"/>
        </authorList>
    </citation>
    <scope>IDENTIFICATION</scope>
</reference>
<dbReference type="Pfam" id="PF00008">
    <property type="entry name" value="EGF"/>
    <property type="match status" value="1"/>
</dbReference>
<sequence>MWKSYLQHHSEHNKNIEGNKMLDTTASRFQQFIFFRRLFSALTYIIVCNAALHFSTATCWTYHYSTSTTNYEQARKYCQKFYTDLVAIQNKKEIEYLEINIPHNPTYYWIGIRKIKGLWTWVGTNKTLTAEATNWADLEPNNQKTTEDCVEIYIKRSPDAGKWNDDDCSKKKRALCYTASCNATTCSGHGECIETINNYTCSCDEGFFGFHCQHVVICEHFKDPPHGSVECEHSIENYSYGTACNFSCSQGWLLQGSGTTKCGPLGQWENMIPTCKAAKCEHLKAPTHGSVECPWTEFSYNTTCKFKCWEGWVLQGSVITTCGPSGKWSTMIPECKAAKCEHLEVPTNVSMECEHPFTEFNYNTTCKFKCWEGWVLQGSNTTTCGPLGLWDNIIPTCKPAVCDYLKAPAHGSAKCVHPLAKFSYSTTCEFDCFEGWILQGFSTTKCGHLGQWTETIPTCKAAKCEHFEAPTHGSLECKHSFTEFSYNTTCKFKCWEGWVLQGSNTTTCGPLGQWDNIIPTCKGETQFNHMPLNRGKTVITIGVATAGSMLISAIAVLFIMHRLKKAKRKKRSSQY</sequence>
<feature type="disulfide bond" evidence="23">
    <location>
        <begin position="203"/>
        <end position="212"/>
    </location>
</feature>
<feature type="domain" description="EGF-like" evidence="26">
    <location>
        <begin position="177"/>
        <end position="213"/>
    </location>
</feature>
<evidence type="ECO:0000259" key="27">
    <source>
        <dbReference type="PROSITE" id="PS50041"/>
    </source>
</evidence>
<dbReference type="AlphaFoldDB" id="A0A8C5QT86"/>
<keyword evidence="11" id="KW-0106">Calcium</keyword>
<protein>
    <recommendedName>
        <fullName evidence="18">E-selectin</fullName>
    </recommendedName>
    <alternativeName>
        <fullName evidence="19">CD62 antigen-like family member E</fullName>
    </alternativeName>
    <alternativeName>
        <fullName evidence="20">Endothelial leukocyte adhesion molecule 1</fullName>
    </alternativeName>
    <alternativeName>
        <fullName evidence="21">Leukocyte-endothelial cell adhesion molecule 2</fullName>
    </alternativeName>
</protein>
<feature type="domain" description="Sushi" evidence="28">
    <location>
        <begin position="216"/>
        <end position="277"/>
    </location>
</feature>
<dbReference type="FunFam" id="2.10.70.10:FF:000001">
    <property type="entry name" value="Selectin P"/>
    <property type="match status" value="5"/>
</dbReference>
<evidence type="ECO:0000256" key="17">
    <source>
        <dbReference type="ARBA" id="ARBA00038738"/>
    </source>
</evidence>
<dbReference type="InterPro" id="IPR002396">
    <property type="entry name" value="Selectin_superfamily"/>
</dbReference>
<evidence type="ECO:0000256" key="23">
    <source>
        <dbReference type="PROSITE-ProRule" id="PRU00076"/>
    </source>
</evidence>
<dbReference type="Proteomes" id="UP000694569">
    <property type="component" value="Unplaced"/>
</dbReference>
<feature type="domain" description="Sushi" evidence="28">
    <location>
        <begin position="338"/>
        <end position="399"/>
    </location>
</feature>
<dbReference type="PROSITE" id="PS50923">
    <property type="entry name" value="SUSHI"/>
    <property type="match status" value="5"/>
</dbReference>
<name>A0A8C5QT86_9ANUR</name>
<evidence type="ECO:0000256" key="14">
    <source>
        <dbReference type="ARBA" id="ARBA00023136"/>
    </source>
</evidence>
<evidence type="ECO:0000256" key="13">
    <source>
        <dbReference type="ARBA" id="ARBA00022989"/>
    </source>
</evidence>
<comment type="function">
    <text evidence="22">Cell-surface glycoprotein having a role in immunoadhesion. Mediates in the adhesion of blood neutrophils in cytokine-activated endothelium through interaction with SELPLG/PSGL1. May have a role in capillary morphogenesis.</text>
</comment>
<evidence type="ECO:0000256" key="15">
    <source>
        <dbReference type="ARBA" id="ARBA00023157"/>
    </source>
</evidence>
<evidence type="ECO:0000256" key="5">
    <source>
        <dbReference type="ARBA" id="ARBA00022659"/>
    </source>
</evidence>
<dbReference type="Ensembl" id="ENSLLET00000043686.1">
    <property type="protein sequence ID" value="ENSLLEP00000042005.1"/>
    <property type="gene ID" value="ENSLLEG00000026721.1"/>
</dbReference>
<keyword evidence="6 25" id="KW-0812">Transmembrane</keyword>
<reference evidence="29" key="1">
    <citation type="submission" date="2025-08" db="UniProtKB">
        <authorList>
            <consortium name="Ensembl"/>
        </authorList>
    </citation>
    <scope>IDENTIFICATION</scope>
</reference>
<dbReference type="Pfam" id="PF00084">
    <property type="entry name" value="Sushi"/>
    <property type="match status" value="5"/>
</dbReference>
<dbReference type="SMART" id="SM00034">
    <property type="entry name" value="CLECT"/>
    <property type="match status" value="1"/>
</dbReference>
<dbReference type="PROSITE" id="PS01186">
    <property type="entry name" value="EGF_2"/>
    <property type="match status" value="1"/>
</dbReference>
<evidence type="ECO:0000256" key="20">
    <source>
        <dbReference type="ARBA" id="ARBA00042113"/>
    </source>
</evidence>
<dbReference type="Pfam" id="PF00059">
    <property type="entry name" value="Lectin_C"/>
    <property type="match status" value="1"/>
</dbReference>
<feature type="domain" description="Sushi" evidence="28">
    <location>
        <begin position="278"/>
        <end position="337"/>
    </location>
</feature>
<keyword evidence="12" id="KW-0130">Cell adhesion</keyword>
<dbReference type="InterPro" id="IPR016186">
    <property type="entry name" value="C-type_lectin-like/link_sf"/>
</dbReference>
<dbReference type="CDD" id="cd00054">
    <property type="entry name" value="EGF_CA"/>
    <property type="match status" value="1"/>
</dbReference>
<dbReference type="Gene3D" id="2.10.70.10">
    <property type="entry name" value="Complement Module, domain 1"/>
    <property type="match status" value="5"/>
</dbReference>
<evidence type="ECO:0000256" key="9">
    <source>
        <dbReference type="ARBA" id="ARBA00022734"/>
    </source>
</evidence>
<dbReference type="Gene3D" id="3.10.100.10">
    <property type="entry name" value="Mannose-Binding Protein A, subunit A"/>
    <property type="match status" value="1"/>
</dbReference>
<dbReference type="InterPro" id="IPR018378">
    <property type="entry name" value="C-type_lectin_CS"/>
</dbReference>
<dbReference type="GO" id="GO:0007155">
    <property type="term" value="P:cell adhesion"/>
    <property type="evidence" value="ECO:0007669"/>
    <property type="project" value="UniProtKB-KW"/>
</dbReference>
<dbReference type="InterPro" id="IPR050350">
    <property type="entry name" value="Compl-Cell_Adhes-Reg"/>
</dbReference>
<dbReference type="PANTHER" id="PTHR19325">
    <property type="entry name" value="COMPLEMENT COMPONENT-RELATED SUSHI DOMAIN-CONTAINING"/>
    <property type="match status" value="1"/>
</dbReference>
<feature type="domain" description="Sushi" evidence="28">
    <location>
        <begin position="462"/>
        <end position="523"/>
    </location>
</feature>
<feature type="transmembrane region" description="Helical" evidence="25">
    <location>
        <begin position="538"/>
        <end position="560"/>
    </location>
</feature>
<dbReference type="PROSITE" id="PS50026">
    <property type="entry name" value="EGF_3"/>
    <property type="match status" value="1"/>
</dbReference>
<dbReference type="InterPro" id="IPR035976">
    <property type="entry name" value="Sushi/SCR/CCP_sf"/>
</dbReference>
<keyword evidence="7" id="KW-0479">Metal-binding</keyword>
<keyword evidence="13 25" id="KW-1133">Transmembrane helix</keyword>
<evidence type="ECO:0000313" key="30">
    <source>
        <dbReference type="Proteomes" id="UP000694569"/>
    </source>
</evidence>
<dbReference type="InterPro" id="IPR016187">
    <property type="entry name" value="CTDL_fold"/>
</dbReference>
<keyword evidence="9" id="KW-0430">Lectin</keyword>
<evidence type="ECO:0000313" key="29">
    <source>
        <dbReference type="Ensembl" id="ENSLLEP00000042005.1"/>
    </source>
</evidence>
<dbReference type="SMART" id="SM00181">
    <property type="entry name" value="EGF"/>
    <property type="match status" value="1"/>
</dbReference>
<feature type="disulfide bond" evidence="24">
    <location>
        <begin position="494"/>
        <end position="521"/>
    </location>
</feature>
<evidence type="ECO:0000256" key="21">
    <source>
        <dbReference type="ARBA" id="ARBA00043124"/>
    </source>
</evidence>
<dbReference type="SMART" id="SM00032">
    <property type="entry name" value="CCP"/>
    <property type="match status" value="5"/>
</dbReference>
<keyword evidence="8" id="KW-0732">Signal</keyword>
<keyword evidence="4 23" id="KW-0245">EGF-like domain</keyword>
<comment type="similarity">
    <text evidence="2">Belongs to the selectin/LECAM family.</text>
</comment>
<evidence type="ECO:0000256" key="25">
    <source>
        <dbReference type="SAM" id="Phobius"/>
    </source>
</evidence>
<keyword evidence="30" id="KW-1185">Reference proteome</keyword>
<evidence type="ECO:0000256" key="6">
    <source>
        <dbReference type="ARBA" id="ARBA00022692"/>
    </source>
</evidence>
<feature type="disulfide bond" evidence="24">
    <location>
        <begin position="370"/>
        <end position="397"/>
    </location>
</feature>
<organism evidence="29 30">
    <name type="scientific">Leptobrachium leishanense</name>
    <name type="common">Leishan spiny toad</name>
    <dbReference type="NCBI Taxonomy" id="445787"/>
    <lineage>
        <taxon>Eukaryota</taxon>
        <taxon>Metazoa</taxon>
        <taxon>Chordata</taxon>
        <taxon>Craniata</taxon>
        <taxon>Vertebrata</taxon>
        <taxon>Euteleostomi</taxon>
        <taxon>Amphibia</taxon>
        <taxon>Batrachia</taxon>
        <taxon>Anura</taxon>
        <taxon>Pelobatoidea</taxon>
        <taxon>Megophryidae</taxon>
        <taxon>Leptobrachium</taxon>
    </lineage>
</organism>
<evidence type="ECO:0000256" key="7">
    <source>
        <dbReference type="ARBA" id="ARBA00022723"/>
    </source>
</evidence>
<evidence type="ECO:0000256" key="4">
    <source>
        <dbReference type="ARBA" id="ARBA00022536"/>
    </source>
</evidence>
<dbReference type="InterPro" id="IPR000742">
    <property type="entry name" value="EGF"/>
</dbReference>
<keyword evidence="14 25" id="KW-0472">Membrane</keyword>
<dbReference type="PRINTS" id="PR00343">
    <property type="entry name" value="SELECTIN"/>
</dbReference>
<feature type="disulfide bond" evidence="24">
    <location>
        <begin position="308"/>
        <end position="335"/>
    </location>
</feature>
<dbReference type="SUPFAM" id="SSF57535">
    <property type="entry name" value="Complement control module/SCR domain"/>
    <property type="match status" value="5"/>
</dbReference>
<dbReference type="GO" id="GO:0030246">
    <property type="term" value="F:carbohydrate binding"/>
    <property type="evidence" value="ECO:0007669"/>
    <property type="project" value="UniProtKB-KW"/>
</dbReference>
<comment type="subcellular location">
    <subcellularLocation>
        <location evidence="1">Cell membrane</location>
        <topology evidence="1">Single-pass type I membrane protein</topology>
    </subcellularLocation>
</comment>
<proteinExistence type="inferred from homology"/>
<evidence type="ECO:0000256" key="10">
    <source>
        <dbReference type="ARBA" id="ARBA00022737"/>
    </source>
</evidence>
<evidence type="ECO:0000256" key="3">
    <source>
        <dbReference type="ARBA" id="ARBA00022475"/>
    </source>
</evidence>
<dbReference type="PROSITE" id="PS50041">
    <property type="entry name" value="C_TYPE_LECTIN_2"/>
    <property type="match status" value="1"/>
</dbReference>
<evidence type="ECO:0000256" key="18">
    <source>
        <dbReference type="ARBA" id="ARBA00040812"/>
    </source>
</evidence>
<evidence type="ECO:0000256" key="2">
    <source>
        <dbReference type="ARBA" id="ARBA00007360"/>
    </source>
</evidence>
<dbReference type="InterPro" id="IPR001881">
    <property type="entry name" value="EGF-like_Ca-bd_dom"/>
</dbReference>
<dbReference type="FunFam" id="3.10.100.10:FF:000007">
    <property type="entry name" value="L-selectin"/>
    <property type="match status" value="1"/>
</dbReference>
<dbReference type="GeneTree" id="ENSGT00940000160168"/>
<feature type="disulfide bond" evidence="24">
    <location>
        <begin position="432"/>
        <end position="459"/>
    </location>
</feature>
<dbReference type="GO" id="GO:0005886">
    <property type="term" value="C:plasma membrane"/>
    <property type="evidence" value="ECO:0007669"/>
    <property type="project" value="UniProtKB-SubCell"/>
</dbReference>
<dbReference type="GO" id="GO:0005509">
    <property type="term" value="F:calcium ion binding"/>
    <property type="evidence" value="ECO:0007669"/>
    <property type="project" value="InterPro"/>
</dbReference>
<evidence type="ECO:0000259" key="28">
    <source>
        <dbReference type="PROSITE" id="PS50923"/>
    </source>
</evidence>
<evidence type="ECO:0000256" key="24">
    <source>
        <dbReference type="PROSITE-ProRule" id="PRU00302"/>
    </source>
</evidence>
<evidence type="ECO:0000256" key="16">
    <source>
        <dbReference type="ARBA" id="ARBA00023180"/>
    </source>
</evidence>
<evidence type="ECO:0000256" key="11">
    <source>
        <dbReference type="ARBA" id="ARBA00022837"/>
    </source>
</evidence>
<dbReference type="OrthoDB" id="406096at2759"/>
<dbReference type="InterPro" id="IPR000436">
    <property type="entry name" value="Sushi_SCR_CCP_dom"/>
</dbReference>
<dbReference type="PROSITE" id="PS00615">
    <property type="entry name" value="C_TYPE_LECTIN_1"/>
    <property type="match status" value="1"/>
</dbReference>
<dbReference type="CDD" id="cd00033">
    <property type="entry name" value="CCP"/>
    <property type="match status" value="5"/>
</dbReference>
<evidence type="ECO:0000259" key="26">
    <source>
        <dbReference type="PROSITE" id="PS50026"/>
    </source>
</evidence>
<evidence type="ECO:0000256" key="12">
    <source>
        <dbReference type="ARBA" id="ARBA00022889"/>
    </source>
</evidence>
<dbReference type="InterPro" id="IPR001304">
    <property type="entry name" value="C-type_lectin-like"/>
</dbReference>
<dbReference type="PANTHER" id="PTHR19325:SF493">
    <property type="entry name" value="E-SELECTIN"/>
    <property type="match status" value="1"/>
</dbReference>
<feature type="domain" description="Sushi" evidence="28">
    <location>
        <begin position="400"/>
        <end position="461"/>
    </location>
</feature>
<keyword evidence="5 24" id="KW-0768">Sushi</keyword>
<feature type="domain" description="C-type lectin" evidence="27">
    <location>
        <begin position="62"/>
        <end position="177"/>
    </location>
</feature>
<accession>A0A8C5QT86</accession>
<keyword evidence="10" id="KW-0677">Repeat</keyword>
<evidence type="ECO:0000256" key="19">
    <source>
        <dbReference type="ARBA" id="ARBA00041401"/>
    </source>
</evidence>
<feature type="disulfide bond" evidence="24">
    <location>
        <begin position="248"/>
        <end position="275"/>
    </location>
</feature>